<dbReference type="PROSITE" id="PS51707">
    <property type="entry name" value="CYTH"/>
    <property type="match status" value="1"/>
</dbReference>
<feature type="domain" description="CYTH" evidence="1">
    <location>
        <begin position="4"/>
        <end position="191"/>
    </location>
</feature>
<dbReference type="Proteomes" id="UP000242084">
    <property type="component" value="Chromosome 1"/>
</dbReference>
<dbReference type="EMBL" id="LT906462">
    <property type="protein sequence ID" value="SNV73988.1"/>
    <property type="molecule type" value="Genomic_DNA"/>
</dbReference>
<dbReference type="OrthoDB" id="384378at2"/>
<sequence>MAEELEIEFKNLLTHDEYFSIKQYYFKQKAPFKQTNYYIDTYNQDIISKKMALRIREKHHQYEMTLKIPQKIGLLEINEPIDSLPKLGEKLCIDMLPPSISEALNKHHIVLNDLVLLGSLTTYRLEQKLDTGLLVLDHSIYLNEEDFELEFEVSDFDKGEIDFSSILENLNIERRIPANKVKRFFDAAKKSN</sequence>
<dbReference type="PIRSF" id="PIRSF012526">
    <property type="entry name" value="CYTH_UCP012526"/>
    <property type="match status" value="1"/>
</dbReference>
<keyword evidence="3" id="KW-1185">Reference proteome</keyword>
<dbReference type="CDD" id="cd07762">
    <property type="entry name" value="CYTH-like_Pase_1"/>
    <property type="match status" value="1"/>
</dbReference>
<evidence type="ECO:0000259" key="1">
    <source>
        <dbReference type="PROSITE" id="PS51707"/>
    </source>
</evidence>
<organism evidence="2 3">
    <name type="scientific">Mammaliicoccus stepanovicii</name>
    <dbReference type="NCBI Taxonomy" id="643214"/>
    <lineage>
        <taxon>Bacteria</taxon>
        <taxon>Bacillati</taxon>
        <taxon>Bacillota</taxon>
        <taxon>Bacilli</taxon>
        <taxon>Bacillales</taxon>
        <taxon>Staphylococcaceae</taxon>
        <taxon>Mammaliicoccus</taxon>
    </lineage>
</organism>
<gene>
    <name evidence="2" type="primary">yjbK</name>
    <name evidence="2" type="ORF">SAMEA4384403_01857</name>
</gene>
<accession>A0A239ZT74</accession>
<dbReference type="SMART" id="SM01118">
    <property type="entry name" value="CYTH"/>
    <property type="match status" value="1"/>
</dbReference>
<dbReference type="InterPro" id="IPR009195">
    <property type="entry name" value="Uncharacterised_YjbK"/>
</dbReference>
<dbReference type="Gene3D" id="2.40.320.10">
    <property type="entry name" value="Hypothetical Protein Pfu-838710-001"/>
    <property type="match status" value="1"/>
</dbReference>
<dbReference type="Pfam" id="PF01928">
    <property type="entry name" value="CYTH"/>
    <property type="match status" value="1"/>
</dbReference>
<dbReference type="KEGG" id="sste:SAMEA4384403_1857"/>
<name>A0A239ZT74_9STAP</name>
<dbReference type="SUPFAM" id="SSF55154">
    <property type="entry name" value="CYTH-like phosphatases"/>
    <property type="match status" value="1"/>
</dbReference>
<dbReference type="InterPro" id="IPR033469">
    <property type="entry name" value="CYTH-like_dom_sf"/>
</dbReference>
<dbReference type="RefSeq" id="WP_095088855.1">
    <property type="nucleotide sequence ID" value="NZ_BMDM01000001.1"/>
</dbReference>
<evidence type="ECO:0000313" key="3">
    <source>
        <dbReference type="Proteomes" id="UP000242084"/>
    </source>
</evidence>
<dbReference type="AlphaFoldDB" id="A0A239ZT74"/>
<dbReference type="InterPro" id="IPR023577">
    <property type="entry name" value="CYTH_domain"/>
</dbReference>
<evidence type="ECO:0000313" key="2">
    <source>
        <dbReference type="EMBL" id="SNV73988.1"/>
    </source>
</evidence>
<protein>
    <submittedName>
        <fullName evidence="2">Adenylate cyclase</fullName>
    </submittedName>
</protein>
<proteinExistence type="predicted"/>
<reference evidence="2 3" key="1">
    <citation type="submission" date="2017-06" db="EMBL/GenBank/DDBJ databases">
        <authorList>
            <consortium name="Pathogen Informatics"/>
        </authorList>
    </citation>
    <scope>NUCLEOTIDE SEQUENCE [LARGE SCALE GENOMIC DNA]</scope>
    <source>
        <strain evidence="2 3">NCTC13839</strain>
    </source>
</reference>